<dbReference type="Pfam" id="PF00072">
    <property type="entry name" value="Response_reg"/>
    <property type="match status" value="1"/>
</dbReference>
<keyword evidence="6" id="KW-0804">Transcription</keyword>
<dbReference type="FunFam" id="1.10.10.10:FF:000018">
    <property type="entry name" value="DNA-binding response regulator ResD"/>
    <property type="match status" value="1"/>
</dbReference>
<evidence type="ECO:0000313" key="12">
    <source>
        <dbReference type="Proteomes" id="UP000181936"/>
    </source>
</evidence>
<sequence length="228" mass="26666">MTTVLLIDDEQRMLDLLSLYIEPYGYTCFKKNSGPEGIEFLQYKKVDIVILDIMMPEMDGWTTCEKIREISDVPIIMLTARNEKEDIVKGLKKGADDYLVKPFNEEELLSRIEAIMRRTSRTSHSENIIRFEGLLINQSTYQVTFQKKEIVLTPKEYALLSLFLENQNKVFSREHLLSTIWGLKAETEDRTIDSHIRNMREKLRQANFPVGQYLKTVWGVGYKWISSN</sequence>
<dbReference type="SMART" id="SM00448">
    <property type="entry name" value="REC"/>
    <property type="match status" value="1"/>
</dbReference>
<dbReference type="SUPFAM" id="SSF52172">
    <property type="entry name" value="CheY-like"/>
    <property type="match status" value="1"/>
</dbReference>
<evidence type="ECO:0000256" key="8">
    <source>
        <dbReference type="PROSITE-ProRule" id="PRU01091"/>
    </source>
</evidence>
<dbReference type="InterPro" id="IPR036388">
    <property type="entry name" value="WH-like_DNA-bd_sf"/>
</dbReference>
<protein>
    <submittedName>
        <fullName evidence="11">DNA-binding response regulator</fullName>
    </submittedName>
</protein>
<evidence type="ECO:0000259" key="9">
    <source>
        <dbReference type="PROSITE" id="PS50110"/>
    </source>
</evidence>
<dbReference type="InterPro" id="IPR011006">
    <property type="entry name" value="CheY-like_superfamily"/>
</dbReference>
<dbReference type="GO" id="GO:0000156">
    <property type="term" value="F:phosphorelay response regulator activity"/>
    <property type="evidence" value="ECO:0007669"/>
    <property type="project" value="TreeGrafter"/>
</dbReference>
<evidence type="ECO:0000256" key="3">
    <source>
        <dbReference type="ARBA" id="ARBA00023012"/>
    </source>
</evidence>
<dbReference type="GO" id="GO:0006355">
    <property type="term" value="P:regulation of DNA-templated transcription"/>
    <property type="evidence" value="ECO:0007669"/>
    <property type="project" value="InterPro"/>
</dbReference>
<reference evidence="11 12" key="1">
    <citation type="journal article" date="2016" name="Sci. Rep.">
        <title>Complete genome sequence and transcriptomic analysis of a novel marine strain Bacillus weihaiensis reveals the mechanism of brown algae degradation.</title>
        <authorList>
            <person name="Zhu Y."/>
            <person name="Chen P."/>
            <person name="Bao Y."/>
            <person name="Men Y."/>
            <person name="Zeng Y."/>
            <person name="Yang J."/>
            <person name="Sun J."/>
            <person name="Sun Y."/>
        </authorList>
    </citation>
    <scope>NUCLEOTIDE SEQUENCE [LARGE SCALE GENOMIC DNA]</scope>
    <source>
        <strain evidence="11 12">Alg07</strain>
    </source>
</reference>
<dbReference type="InterPro" id="IPR001867">
    <property type="entry name" value="OmpR/PhoB-type_DNA-bd"/>
</dbReference>
<evidence type="ECO:0000256" key="2">
    <source>
        <dbReference type="ARBA" id="ARBA00022553"/>
    </source>
</evidence>
<keyword evidence="3" id="KW-0902">Two-component regulatory system</keyword>
<dbReference type="InterPro" id="IPR001789">
    <property type="entry name" value="Sig_transdc_resp-reg_receiver"/>
</dbReference>
<keyword evidence="2 7" id="KW-0597">Phosphoprotein</keyword>
<dbReference type="KEGG" id="bwh:A9C19_16050"/>
<evidence type="ECO:0000256" key="1">
    <source>
        <dbReference type="ARBA" id="ARBA00004496"/>
    </source>
</evidence>
<feature type="modified residue" description="4-aspartylphosphate" evidence="7">
    <location>
        <position position="52"/>
    </location>
</feature>
<proteinExistence type="predicted"/>
<evidence type="ECO:0000259" key="10">
    <source>
        <dbReference type="PROSITE" id="PS51755"/>
    </source>
</evidence>
<keyword evidence="5 8" id="KW-0238">DNA-binding</keyword>
<evidence type="ECO:0000256" key="7">
    <source>
        <dbReference type="PROSITE-ProRule" id="PRU00169"/>
    </source>
</evidence>
<dbReference type="Proteomes" id="UP000181936">
    <property type="component" value="Chromosome"/>
</dbReference>
<dbReference type="OrthoDB" id="9790442at2"/>
<organism evidence="11 12">
    <name type="scientific">Bacillus weihaiensis</name>
    <dbReference type="NCBI Taxonomy" id="1547283"/>
    <lineage>
        <taxon>Bacteria</taxon>
        <taxon>Bacillati</taxon>
        <taxon>Bacillota</taxon>
        <taxon>Bacilli</taxon>
        <taxon>Bacillales</taxon>
        <taxon>Bacillaceae</taxon>
        <taxon>Bacillus</taxon>
    </lineage>
</organism>
<accession>A0A1L3MUV2</accession>
<dbReference type="PROSITE" id="PS50110">
    <property type="entry name" value="RESPONSE_REGULATORY"/>
    <property type="match status" value="1"/>
</dbReference>
<evidence type="ECO:0000256" key="6">
    <source>
        <dbReference type="ARBA" id="ARBA00023163"/>
    </source>
</evidence>
<feature type="domain" description="OmpR/PhoB-type" evidence="10">
    <location>
        <begin position="126"/>
        <end position="226"/>
    </location>
</feature>
<dbReference type="STRING" id="1547283.A9C19_16050"/>
<evidence type="ECO:0000256" key="4">
    <source>
        <dbReference type="ARBA" id="ARBA00023015"/>
    </source>
</evidence>
<dbReference type="GO" id="GO:0000976">
    <property type="term" value="F:transcription cis-regulatory region binding"/>
    <property type="evidence" value="ECO:0007669"/>
    <property type="project" value="TreeGrafter"/>
</dbReference>
<feature type="domain" description="Response regulatory" evidence="9">
    <location>
        <begin position="3"/>
        <end position="116"/>
    </location>
</feature>
<dbReference type="Gene3D" id="1.10.10.10">
    <property type="entry name" value="Winged helix-like DNA-binding domain superfamily/Winged helix DNA-binding domain"/>
    <property type="match status" value="1"/>
</dbReference>
<dbReference type="SMART" id="SM00862">
    <property type="entry name" value="Trans_reg_C"/>
    <property type="match status" value="1"/>
</dbReference>
<name>A0A1L3MUV2_9BACI</name>
<dbReference type="Pfam" id="PF00486">
    <property type="entry name" value="Trans_reg_C"/>
    <property type="match status" value="1"/>
</dbReference>
<keyword evidence="4" id="KW-0805">Transcription regulation</keyword>
<dbReference type="Gene3D" id="3.40.50.2300">
    <property type="match status" value="1"/>
</dbReference>
<dbReference type="GO" id="GO:0005829">
    <property type="term" value="C:cytosol"/>
    <property type="evidence" value="ECO:0007669"/>
    <property type="project" value="TreeGrafter"/>
</dbReference>
<gene>
    <name evidence="11" type="ORF">A9C19_16050</name>
</gene>
<dbReference type="PANTHER" id="PTHR48111">
    <property type="entry name" value="REGULATOR OF RPOS"/>
    <property type="match status" value="1"/>
</dbReference>
<dbReference type="GO" id="GO:0032993">
    <property type="term" value="C:protein-DNA complex"/>
    <property type="evidence" value="ECO:0007669"/>
    <property type="project" value="TreeGrafter"/>
</dbReference>
<dbReference type="PANTHER" id="PTHR48111:SF73">
    <property type="entry name" value="ALKALINE PHOSPHATASE SYNTHESIS TRANSCRIPTIONAL REGULATORY PROTEIN PHOP"/>
    <property type="match status" value="1"/>
</dbReference>
<keyword evidence="12" id="KW-1185">Reference proteome</keyword>
<evidence type="ECO:0000256" key="5">
    <source>
        <dbReference type="ARBA" id="ARBA00023125"/>
    </source>
</evidence>
<dbReference type="InterPro" id="IPR039420">
    <property type="entry name" value="WalR-like"/>
</dbReference>
<dbReference type="EMBL" id="CP016020">
    <property type="protein sequence ID" value="APH06131.1"/>
    <property type="molecule type" value="Genomic_DNA"/>
</dbReference>
<evidence type="ECO:0000313" key="11">
    <source>
        <dbReference type="EMBL" id="APH06131.1"/>
    </source>
</evidence>
<dbReference type="FunFam" id="3.40.50.2300:FF:000001">
    <property type="entry name" value="DNA-binding response regulator PhoB"/>
    <property type="match status" value="1"/>
</dbReference>
<dbReference type="PROSITE" id="PS51755">
    <property type="entry name" value="OMPR_PHOB"/>
    <property type="match status" value="1"/>
</dbReference>
<feature type="DNA-binding region" description="OmpR/PhoB-type" evidence="8">
    <location>
        <begin position="126"/>
        <end position="226"/>
    </location>
</feature>
<dbReference type="RefSeq" id="WP_083584412.1">
    <property type="nucleotide sequence ID" value="NZ_CP016020.1"/>
</dbReference>
<dbReference type="CDD" id="cd00383">
    <property type="entry name" value="trans_reg_C"/>
    <property type="match status" value="1"/>
</dbReference>
<comment type="subcellular location">
    <subcellularLocation>
        <location evidence="1">Cytoplasm</location>
    </subcellularLocation>
</comment>
<dbReference type="AlphaFoldDB" id="A0A1L3MUV2"/>
<dbReference type="CDD" id="cd17574">
    <property type="entry name" value="REC_OmpR"/>
    <property type="match status" value="1"/>
</dbReference>